<dbReference type="EMBL" id="FNDO01000027">
    <property type="protein sequence ID" value="SDI13172.1"/>
    <property type="molecule type" value="Genomic_DNA"/>
</dbReference>
<dbReference type="Proteomes" id="UP000181870">
    <property type="component" value="Unassembled WGS sequence"/>
</dbReference>
<sequence length="283" mass="33553">MNIYHTFKAIMNNIKECQEALFTWMSLQNQVNYNTIKKYCEYLNLQYNLLIEEHPAWKIFLPLFFAGNIDFCGDNCFKVTEPIAVTKRDFCIYTNTFNQSLDVSTAFPFIFRSKEVPHIDFKKIYRFNAVSILKHFPTVKDIVSKFEPLPLNDFSSLKFDNREIKFGVAQKEDWNLKYYFVYPETRRVVAVPYWNVNPDGINVSYCYSRSIDGRGNGKYSLKDKRMYITSYRFPILLYRILLLESLLEGNTPFFEQGLYIFPNINLNIANQINRILNNSIQYE</sequence>
<accession>A0A1G8I2Y1</accession>
<protein>
    <submittedName>
        <fullName evidence="1">Uncharacterized protein</fullName>
    </submittedName>
</protein>
<evidence type="ECO:0000313" key="1">
    <source>
        <dbReference type="EMBL" id="SDI13172.1"/>
    </source>
</evidence>
<dbReference type="AlphaFoldDB" id="A0A1G8I2Y1"/>
<name>A0A1G8I2Y1_BACOV</name>
<evidence type="ECO:0000313" key="2">
    <source>
        <dbReference type="Proteomes" id="UP000181870"/>
    </source>
</evidence>
<gene>
    <name evidence="1" type="ORF">SAMN05192582_102710</name>
</gene>
<reference evidence="1 2" key="1">
    <citation type="submission" date="2016-10" db="EMBL/GenBank/DDBJ databases">
        <authorList>
            <person name="de Groot N.N."/>
        </authorList>
    </citation>
    <scope>NUCLEOTIDE SEQUENCE [LARGE SCALE GENOMIC DNA]</scope>
    <source>
        <strain evidence="1 2">NLAE-zl-C57</strain>
    </source>
</reference>
<proteinExistence type="predicted"/>
<organism evidence="1 2">
    <name type="scientific">Bacteroides ovatus</name>
    <dbReference type="NCBI Taxonomy" id="28116"/>
    <lineage>
        <taxon>Bacteria</taxon>
        <taxon>Pseudomonadati</taxon>
        <taxon>Bacteroidota</taxon>
        <taxon>Bacteroidia</taxon>
        <taxon>Bacteroidales</taxon>
        <taxon>Bacteroidaceae</taxon>
        <taxon>Bacteroides</taxon>
    </lineage>
</organism>